<evidence type="ECO:0000313" key="1">
    <source>
        <dbReference type="EMBL" id="KUF89535.1"/>
    </source>
</evidence>
<organism evidence="1 2">
    <name type="scientific">Phytophthora nicotianae</name>
    <name type="common">Potato buckeye rot agent</name>
    <name type="synonym">Phytophthora parasitica</name>
    <dbReference type="NCBI Taxonomy" id="4792"/>
    <lineage>
        <taxon>Eukaryota</taxon>
        <taxon>Sar</taxon>
        <taxon>Stramenopiles</taxon>
        <taxon>Oomycota</taxon>
        <taxon>Peronosporomycetes</taxon>
        <taxon>Peronosporales</taxon>
        <taxon>Peronosporaceae</taxon>
        <taxon>Phytophthora</taxon>
    </lineage>
</organism>
<dbReference type="Proteomes" id="UP000052943">
    <property type="component" value="Unassembled WGS sequence"/>
</dbReference>
<sequence>MFGVQHMGLCYEHNFLFLIISCRRKLCYRARTCVLYMYQFTVRSHFKIIDLKAVIVRSELRHHLNVDVTTGTWLRLLVPFTGTTKTLKKDNGPALRSNSSHYLRKRQAMRAPLLPVRGMSMAKGSETAYTMLQDTTSASNAKPRRKQTRKLPSDKLPTEAAALKRRIWDSHPDSFYKFRLDKMKRVVIPPVEIPPPLSDPTLFTYTVSGKTAPMTRLMWQQHRDLLKAKRLPSRIREGIAY</sequence>
<accession>A0A0W8CZF9</accession>
<dbReference type="OrthoDB" id="107604at2759"/>
<name>A0A0W8CZF9_PHYNI</name>
<comment type="caution">
    <text evidence="1">The sequence shown here is derived from an EMBL/GenBank/DDBJ whole genome shotgun (WGS) entry which is preliminary data.</text>
</comment>
<protein>
    <submittedName>
        <fullName evidence="1">Uncharacterized protein</fullName>
    </submittedName>
</protein>
<evidence type="ECO:0000313" key="2">
    <source>
        <dbReference type="Proteomes" id="UP000052943"/>
    </source>
</evidence>
<dbReference type="EMBL" id="LNFO01001669">
    <property type="protein sequence ID" value="KUF89535.1"/>
    <property type="molecule type" value="Genomic_DNA"/>
</dbReference>
<proteinExistence type="predicted"/>
<dbReference type="AlphaFoldDB" id="A0A0W8CZF9"/>
<reference evidence="1 2" key="1">
    <citation type="submission" date="2015-11" db="EMBL/GenBank/DDBJ databases">
        <title>Genomes and virulence difference between two physiological races of Phytophthora nicotianae.</title>
        <authorList>
            <person name="Liu H."/>
            <person name="Ma X."/>
            <person name="Yu H."/>
            <person name="Fang D."/>
            <person name="Li Y."/>
            <person name="Wang X."/>
            <person name="Wang W."/>
            <person name="Dong Y."/>
            <person name="Xiao B."/>
        </authorList>
    </citation>
    <scope>NUCLEOTIDE SEQUENCE [LARGE SCALE GENOMIC DNA]</scope>
    <source>
        <strain evidence="2">race 0</strain>
    </source>
</reference>
<gene>
    <name evidence="1" type="ORF">AM587_10012878</name>
</gene>